<dbReference type="RefSeq" id="WP_250223175.1">
    <property type="nucleotide sequence ID" value="NZ_CP097762.1"/>
</dbReference>
<dbReference type="InterPro" id="IPR002306">
    <property type="entry name" value="Trp-tRNA-ligase"/>
</dbReference>
<dbReference type="GO" id="GO:0004830">
    <property type="term" value="F:tryptophan-tRNA ligase activity"/>
    <property type="evidence" value="ECO:0007669"/>
    <property type="project" value="UniProtKB-EC"/>
</dbReference>
<evidence type="ECO:0000256" key="5">
    <source>
        <dbReference type="ARBA" id="ARBA00022917"/>
    </source>
</evidence>
<sequence>MNKPIVFSGTQPSGQLTIGNYIGAIRQWVKMQYNYQCIYCIADLHSITNHDNKTPYKLYEMSLDTLALYLACGINPNNSIIFIQSHVPEHSQLNWLLTCYTYFGELQRMNQFKTKSTIQQKNHINLGLFNYPVLMASDILLYQTNFVPVGEDQKQHLELTQNIAKRFNYKYNNTIFVIPKILIPNYGARIMSLLDPYKKMSKSDHNPNNIITLLDDISIASKKIKKSITDTDNPPIIKYDLIKKPGISNLLEILSGIREQPIVYLEKIFLNKTYSQLKTAIIQAISLILTPLQDRYCIERNNEDKLYSILDAGAKKARKKAQLMLYKVQKTIGLLT</sequence>
<dbReference type="EMBL" id="CP097762">
    <property type="protein sequence ID" value="URJ25044.1"/>
    <property type="molecule type" value="Genomic_DNA"/>
</dbReference>
<evidence type="ECO:0000256" key="7">
    <source>
        <dbReference type="ARBA" id="ARBA00049929"/>
    </source>
</evidence>
<dbReference type="InterPro" id="IPR050203">
    <property type="entry name" value="Trp-tRNA_synthetase"/>
</dbReference>
<protein>
    <recommendedName>
        <fullName evidence="8">Tryptophan--tRNA ligase</fullName>
        <ecNumber evidence="8">6.1.1.2</ecNumber>
    </recommendedName>
    <alternativeName>
        <fullName evidence="8">Tryptophanyl-tRNA synthetase</fullName>
        <shortName evidence="8">TrpRS</shortName>
    </alternativeName>
</protein>
<feature type="binding site" evidence="8">
    <location>
        <position position="138"/>
    </location>
    <ligand>
        <name>L-tryptophan</name>
        <dbReference type="ChEBI" id="CHEBI:57912"/>
    </ligand>
</feature>
<keyword evidence="5 8" id="KW-0648">Protein biosynthesis</keyword>
<dbReference type="CDD" id="cd00806">
    <property type="entry name" value="TrpRS_core"/>
    <property type="match status" value="1"/>
</dbReference>
<evidence type="ECO:0000256" key="6">
    <source>
        <dbReference type="ARBA" id="ARBA00023146"/>
    </source>
</evidence>
<organism evidence="10 11">
    <name type="scientific">Candidatus Blochmannia ocreatus</name>
    <name type="common">nom. nud.</name>
    <dbReference type="NCBI Taxonomy" id="251538"/>
    <lineage>
        <taxon>Bacteria</taxon>
        <taxon>Pseudomonadati</taxon>
        <taxon>Pseudomonadota</taxon>
        <taxon>Gammaproteobacteria</taxon>
        <taxon>Enterobacterales</taxon>
        <taxon>Enterobacteriaceae</taxon>
        <taxon>ant endosymbionts</taxon>
        <taxon>Candidatus Blochmanniella</taxon>
    </lineage>
</organism>
<dbReference type="EC" id="6.1.1.2" evidence="8"/>
<dbReference type="InterPro" id="IPR024109">
    <property type="entry name" value="Trp-tRNA-ligase_bac-type"/>
</dbReference>
<evidence type="ECO:0000256" key="3">
    <source>
        <dbReference type="ARBA" id="ARBA00022741"/>
    </source>
</evidence>
<name>A0ABY4SUH1_9ENTR</name>
<feature type="binding site" evidence="8">
    <location>
        <begin position="150"/>
        <end position="152"/>
    </location>
    <ligand>
        <name>ATP</name>
        <dbReference type="ChEBI" id="CHEBI:30616"/>
    </ligand>
</feature>
<dbReference type="NCBIfam" id="TIGR00233">
    <property type="entry name" value="trpS"/>
    <property type="match status" value="1"/>
</dbReference>
<dbReference type="PROSITE" id="PS00178">
    <property type="entry name" value="AA_TRNA_LIGASE_I"/>
    <property type="match status" value="1"/>
</dbReference>
<dbReference type="PANTHER" id="PTHR43766">
    <property type="entry name" value="TRYPTOPHAN--TRNA LIGASE, MITOCHONDRIAL"/>
    <property type="match status" value="1"/>
</dbReference>
<dbReference type="HAMAP" id="MF_00140_B">
    <property type="entry name" value="Trp_tRNA_synth_B"/>
    <property type="match status" value="1"/>
</dbReference>
<proteinExistence type="inferred from homology"/>
<feature type="binding site" evidence="8">
    <location>
        <begin position="19"/>
        <end position="20"/>
    </location>
    <ligand>
        <name>ATP</name>
        <dbReference type="ChEBI" id="CHEBI:30616"/>
    </ligand>
</feature>
<evidence type="ECO:0000313" key="10">
    <source>
        <dbReference type="EMBL" id="URJ25044.1"/>
    </source>
</evidence>
<gene>
    <name evidence="8 10" type="primary">trpS</name>
    <name evidence="10" type="ORF">M9405_02780</name>
</gene>
<keyword evidence="6 8" id="KW-0030">Aminoacyl-tRNA synthetase</keyword>
<keyword evidence="2 8" id="KW-0436">Ligase</keyword>
<feature type="short sequence motif" description="'HIGH' region" evidence="8">
    <location>
        <begin position="12"/>
        <end position="20"/>
    </location>
</feature>
<keyword evidence="3 8" id="KW-0547">Nucleotide-binding</keyword>
<evidence type="ECO:0000256" key="2">
    <source>
        <dbReference type="ARBA" id="ARBA00022598"/>
    </source>
</evidence>
<evidence type="ECO:0000256" key="4">
    <source>
        <dbReference type="ARBA" id="ARBA00022840"/>
    </source>
</evidence>
<comment type="similarity">
    <text evidence="1 8 9">Belongs to the class-I aminoacyl-tRNA synthetase family.</text>
</comment>
<keyword evidence="4 8" id="KW-0067">ATP-binding</keyword>
<evidence type="ECO:0000313" key="11">
    <source>
        <dbReference type="Proteomes" id="UP001056834"/>
    </source>
</evidence>
<feature type="binding site" evidence="8">
    <location>
        <begin position="199"/>
        <end position="203"/>
    </location>
    <ligand>
        <name>ATP</name>
        <dbReference type="ChEBI" id="CHEBI:30616"/>
    </ligand>
</feature>
<comment type="subcellular location">
    <subcellularLocation>
        <location evidence="8">Cytoplasm</location>
    </subcellularLocation>
</comment>
<dbReference type="InterPro" id="IPR001412">
    <property type="entry name" value="aa-tRNA-synth_I_CS"/>
</dbReference>
<dbReference type="Pfam" id="PF00579">
    <property type="entry name" value="tRNA-synt_1b"/>
    <property type="match status" value="1"/>
</dbReference>
<dbReference type="Proteomes" id="UP001056834">
    <property type="component" value="Chromosome"/>
</dbReference>
<evidence type="ECO:0000256" key="8">
    <source>
        <dbReference type="HAMAP-Rule" id="MF_00140"/>
    </source>
</evidence>
<dbReference type="InterPro" id="IPR002305">
    <property type="entry name" value="aa-tRNA-synth_Ic"/>
</dbReference>
<dbReference type="SUPFAM" id="SSF52374">
    <property type="entry name" value="Nucleotidylyl transferase"/>
    <property type="match status" value="1"/>
</dbReference>
<keyword evidence="11" id="KW-1185">Reference proteome</keyword>
<feature type="binding site" evidence="8">
    <location>
        <begin position="11"/>
        <end position="13"/>
    </location>
    <ligand>
        <name>ATP</name>
        <dbReference type="ChEBI" id="CHEBI:30616"/>
    </ligand>
</feature>
<dbReference type="InterPro" id="IPR014729">
    <property type="entry name" value="Rossmann-like_a/b/a_fold"/>
</dbReference>
<evidence type="ECO:0000256" key="9">
    <source>
        <dbReference type="RuleBase" id="RU363036"/>
    </source>
</evidence>
<keyword evidence="8" id="KW-0963">Cytoplasm</keyword>
<feature type="short sequence motif" description="'KMSKS' region" evidence="8">
    <location>
        <begin position="199"/>
        <end position="203"/>
    </location>
</feature>
<dbReference type="PANTHER" id="PTHR43766:SF1">
    <property type="entry name" value="TRYPTOPHAN--TRNA LIGASE, MITOCHONDRIAL"/>
    <property type="match status" value="1"/>
</dbReference>
<accession>A0ABY4SUH1</accession>
<feature type="binding site" evidence="8">
    <location>
        <position position="190"/>
    </location>
    <ligand>
        <name>ATP</name>
        <dbReference type="ChEBI" id="CHEBI:30616"/>
    </ligand>
</feature>
<dbReference type="Gene3D" id="1.10.240.10">
    <property type="entry name" value="Tyrosyl-Transfer RNA Synthetase"/>
    <property type="match status" value="1"/>
</dbReference>
<comment type="subunit">
    <text evidence="8">Homodimer.</text>
</comment>
<comment type="function">
    <text evidence="8">Catalyzes the attachment of tryptophan to tRNA(Trp).</text>
</comment>
<reference evidence="10" key="1">
    <citation type="submission" date="2022-05" db="EMBL/GenBank/DDBJ databases">
        <title>Impact of host demography and evolutionary history on endosymbiont molecular evolution: a test in carpenter ants (Genus Camponotus) and their Blochmannia endosymbionts.</title>
        <authorList>
            <person name="Manthey J.D."/>
            <person name="Giron J.C."/>
            <person name="Hruska J.P."/>
        </authorList>
    </citation>
    <scope>NUCLEOTIDE SEQUENCE</scope>
    <source>
        <strain evidence="10">C-006</strain>
    </source>
</reference>
<dbReference type="PRINTS" id="PR01039">
    <property type="entry name" value="TRNASYNTHTRP"/>
</dbReference>
<evidence type="ECO:0000256" key="1">
    <source>
        <dbReference type="ARBA" id="ARBA00005594"/>
    </source>
</evidence>
<dbReference type="Gene3D" id="3.40.50.620">
    <property type="entry name" value="HUPs"/>
    <property type="match status" value="1"/>
</dbReference>
<comment type="catalytic activity">
    <reaction evidence="7 8">
        <text>tRNA(Trp) + L-tryptophan + ATP = L-tryptophyl-tRNA(Trp) + AMP + diphosphate + H(+)</text>
        <dbReference type="Rhea" id="RHEA:24080"/>
        <dbReference type="Rhea" id="RHEA-COMP:9671"/>
        <dbReference type="Rhea" id="RHEA-COMP:9705"/>
        <dbReference type="ChEBI" id="CHEBI:15378"/>
        <dbReference type="ChEBI" id="CHEBI:30616"/>
        <dbReference type="ChEBI" id="CHEBI:33019"/>
        <dbReference type="ChEBI" id="CHEBI:57912"/>
        <dbReference type="ChEBI" id="CHEBI:78442"/>
        <dbReference type="ChEBI" id="CHEBI:78535"/>
        <dbReference type="ChEBI" id="CHEBI:456215"/>
        <dbReference type="EC" id="6.1.1.2"/>
    </reaction>
</comment>